<organism evidence="2 3">
    <name type="scientific">Aspergillus bertholletiae</name>
    <dbReference type="NCBI Taxonomy" id="1226010"/>
    <lineage>
        <taxon>Eukaryota</taxon>
        <taxon>Fungi</taxon>
        <taxon>Dikarya</taxon>
        <taxon>Ascomycota</taxon>
        <taxon>Pezizomycotina</taxon>
        <taxon>Eurotiomycetes</taxon>
        <taxon>Eurotiomycetidae</taxon>
        <taxon>Eurotiales</taxon>
        <taxon>Aspergillaceae</taxon>
        <taxon>Aspergillus</taxon>
        <taxon>Aspergillus subgen. Circumdati</taxon>
    </lineage>
</organism>
<feature type="compositionally biased region" description="Basic residues" evidence="1">
    <location>
        <begin position="8"/>
        <end position="20"/>
    </location>
</feature>
<protein>
    <submittedName>
        <fullName evidence="2">Uncharacterized protein</fullName>
    </submittedName>
</protein>
<feature type="region of interest" description="Disordered" evidence="1">
    <location>
        <begin position="478"/>
        <end position="509"/>
    </location>
</feature>
<evidence type="ECO:0000256" key="1">
    <source>
        <dbReference type="SAM" id="MobiDB-lite"/>
    </source>
</evidence>
<dbReference type="Proteomes" id="UP000326198">
    <property type="component" value="Unassembled WGS sequence"/>
</dbReference>
<sequence>MSDEVRTRKTRRRQRSRKKKAVVTIESIAPGRAPLGVCRPIPSVAIPVHHVEHRAATPSASEWPRPVSSCDSLHSSESRFSTLTPAPPLTPIRSNSAFPFQPTSKNIRIRCFSSSSLPHTPLLDSLLQSSRHSATRSDSVSKKARSLPRKLTSPLFIRDNPVTTRMAFRRSLIKPHSQTFRPQNTQAVLYQDDIYELRNLDDLPSSQAICLAKFAKAHPRNKGNKPWKPLQLESTEESDSKDRQSPMALFETDRAKPRSRLSALHRAHSGECNLNKHSEDVSTYSRFHSQLHNYNPEAQYKGEAWPTNANIIHYYENPLNYSHNYGLAYSFSHSQLHSCISESPFLRNDDYHSSEHLPWSTDMHSSFLEVLQPNHYNQNFIAEGNVMTDSSLNSYSTSFDQPGSRSPYASIPVHYDHAVTHEGILALRPSLSESHEDQSRDFSTLSWDCSLDAVQDHVLSPKPSAPAIECQPHTSALFHSQSSNEVDALQMPRADTPGPDLEISYRDDQGHSKKEHFALFRRAIYEQIGADRDKFSTPQMETHDGHAQGTPATDSSHKRVSDLNGESATTDSIKSESVEIRGNFQLEMTEKPLRLDPIWYDFTERWKGFPATGFPGHLNLITSKRVRPPPGLSEPVVPNPTTWPLLYRNDPLVTQKRLDDANEWFHTDARGQGQLRGQVTDIAQSYAGNIKRLSGATRALQESIAAKQLNSLLGNVIVNLHFYVSDSSARDAAGFANFKDVDSYYCEPDLSGRRSYFDQDPSVHYQRLHLGRVYSTISNMSESGPSSHTTAP</sequence>
<reference evidence="2 3" key="1">
    <citation type="submission" date="2019-04" db="EMBL/GenBank/DDBJ databases">
        <title>Friends and foes A comparative genomics studyof 23 Aspergillus species from section Flavi.</title>
        <authorList>
            <consortium name="DOE Joint Genome Institute"/>
            <person name="Kjaerbolling I."/>
            <person name="Vesth T."/>
            <person name="Frisvad J.C."/>
            <person name="Nybo J.L."/>
            <person name="Theobald S."/>
            <person name="Kildgaard S."/>
            <person name="Isbrandt T."/>
            <person name="Kuo A."/>
            <person name="Sato A."/>
            <person name="Lyhne E.K."/>
            <person name="Kogle M.E."/>
            <person name="Wiebenga A."/>
            <person name="Kun R.S."/>
            <person name="Lubbers R.J."/>
            <person name="Makela M.R."/>
            <person name="Barry K."/>
            <person name="Chovatia M."/>
            <person name="Clum A."/>
            <person name="Daum C."/>
            <person name="Haridas S."/>
            <person name="He G."/>
            <person name="LaButti K."/>
            <person name="Lipzen A."/>
            <person name="Mondo S."/>
            <person name="Riley R."/>
            <person name="Salamov A."/>
            <person name="Simmons B.A."/>
            <person name="Magnuson J.K."/>
            <person name="Henrissat B."/>
            <person name="Mortensen U.H."/>
            <person name="Larsen T.O."/>
            <person name="Devries R.P."/>
            <person name="Grigoriev I.V."/>
            <person name="Machida M."/>
            <person name="Baker S.E."/>
            <person name="Andersen M.R."/>
        </authorList>
    </citation>
    <scope>NUCLEOTIDE SEQUENCE [LARGE SCALE GENOMIC DNA]</scope>
    <source>
        <strain evidence="2 3">IBT 29228</strain>
    </source>
</reference>
<keyword evidence="3" id="KW-1185">Reference proteome</keyword>
<dbReference type="OrthoDB" id="10251048at2759"/>
<dbReference type="EMBL" id="ML736421">
    <property type="protein sequence ID" value="KAE8371497.1"/>
    <property type="molecule type" value="Genomic_DNA"/>
</dbReference>
<feature type="region of interest" description="Disordered" evidence="1">
    <location>
        <begin position="535"/>
        <end position="574"/>
    </location>
</feature>
<proteinExistence type="predicted"/>
<gene>
    <name evidence="2" type="ORF">BDV26DRAFT_302699</name>
</gene>
<evidence type="ECO:0000313" key="2">
    <source>
        <dbReference type="EMBL" id="KAE8371497.1"/>
    </source>
</evidence>
<accession>A0A5N7ANR1</accession>
<feature type="region of interest" description="Disordered" evidence="1">
    <location>
        <begin position="74"/>
        <end position="97"/>
    </location>
</feature>
<evidence type="ECO:0000313" key="3">
    <source>
        <dbReference type="Proteomes" id="UP000326198"/>
    </source>
</evidence>
<dbReference type="AlphaFoldDB" id="A0A5N7ANR1"/>
<feature type="region of interest" description="Disordered" evidence="1">
    <location>
        <begin position="1"/>
        <end position="20"/>
    </location>
</feature>
<feature type="compositionally biased region" description="Basic and acidic residues" evidence="1">
    <location>
        <begin position="535"/>
        <end position="546"/>
    </location>
</feature>
<feature type="region of interest" description="Disordered" evidence="1">
    <location>
        <begin position="219"/>
        <end position="249"/>
    </location>
</feature>
<name>A0A5N7ANR1_9EURO</name>
<feature type="compositionally biased region" description="Polar residues" evidence="1">
    <location>
        <begin position="74"/>
        <end position="84"/>
    </location>
</feature>